<comment type="caution">
    <text evidence="2">The sequence shown here is derived from an EMBL/GenBank/DDBJ whole genome shotgun (WGS) entry which is preliminary data.</text>
</comment>
<dbReference type="Proteomes" id="UP000076874">
    <property type="component" value="Unassembled WGS sequence"/>
</dbReference>
<evidence type="ECO:0000256" key="1">
    <source>
        <dbReference type="SAM" id="MobiDB-lite"/>
    </source>
</evidence>
<feature type="compositionally biased region" description="Low complexity" evidence="1">
    <location>
        <begin position="120"/>
        <end position="139"/>
    </location>
</feature>
<proteinExistence type="predicted"/>
<evidence type="ECO:0000313" key="2">
    <source>
        <dbReference type="EMBL" id="OAA60942.1"/>
    </source>
</evidence>
<feature type="compositionally biased region" description="Gly residues" evidence="1">
    <location>
        <begin position="164"/>
        <end position="174"/>
    </location>
</feature>
<feature type="region of interest" description="Disordered" evidence="1">
    <location>
        <begin position="120"/>
        <end position="183"/>
    </location>
</feature>
<keyword evidence="3" id="KW-1185">Reference proteome</keyword>
<name>A0A167TTY4_9HYPO</name>
<evidence type="ECO:0000313" key="3">
    <source>
        <dbReference type="Proteomes" id="UP000076874"/>
    </source>
</evidence>
<reference evidence="2 3" key="1">
    <citation type="journal article" date="2016" name="Genome Biol. Evol.">
        <title>Divergent and convergent evolution of fungal pathogenicity.</title>
        <authorList>
            <person name="Shang Y."/>
            <person name="Xiao G."/>
            <person name="Zheng P."/>
            <person name="Cen K."/>
            <person name="Zhan S."/>
            <person name="Wang C."/>
        </authorList>
    </citation>
    <scope>NUCLEOTIDE SEQUENCE [LARGE SCALE GENOMIC DNA]</scope>
    <source>
        <strain evidence="2 3">RCEF 264</strain>
    </source>
</reference>
<organism evidence="2 3">
    <name type="scientific">Niveomyces insectorum RCEF 264</name>
    <dbReference type="NCBI Taxonomy" id="1081102"/>
    <lineage>
        <taxon>Eukaryota</taxon>
        <taxon>Fungi</taxon>
        <taxon>Dikarya</taxon>
        <taxon>Ascomycota</taxon>
        <taxon>Pezizomycotina</taxon>
        <taxon>Sordariomycetes</taxon>
        <taxon>Hypocreomycetidae</taxon>
        <taxon>Hypocreales</taxon>
        <taxon>Cordycipitaceae</taxon>
        <taxon>Niveomyces</taxon>
    </lineage>
</organism>
<accession>A0A167TTY4</accession>
<dbReference type="AlphaFoldDB" id="A0A167TTY4"/>
<protein>
    <submittedName>
        <fullName evidence="2">Uncharacterized protein</fullName>
    </submittedName>
</protein>
<gene>
    <name evidence="2" type="ORF">SPI_04966</name>
</gene>
<dbReference type="EMBL" id="AZHD01000008">
    <property type="protein sequence ID" value="OAA60942.1"/>
    <property type="molecule type" value="Genomic_DNA"/>
</dbReference>
<sequence length="183" mass="19779">MDRHTDSAASYAKYEAMLVQRVHDPLVDLPSKGHRFVDKTGRACFDDKRYAYISQRRWTPQHPKVSAAIKTGSWTPQLERLYQDVPAHETVVLAGTPKKTAARDKPRLFRSSGKRLLSNSSTTTISISSESDLSDPTSNGSLTEGVEDTSDDTVPGPSSEPLDGGFGGALGGLTHGTQDAFSA</sequence>